<reference evidence="3 4" key="1">
    <citation type="submission" date="2021-03" db="EMBL/GenBank/DDBJ databases">
        <title>Genomic Encyclopedia of Type Strains, Phase IV (KMG-IV): sequencing the most valuable type-strain genomes for metagenomic binning, comparative biology and taxonomic classification.</title>
        <authorList>
            <person name="Goeker M."/>
        </authorList>
    </citation>
    <scope>NUCLEOTIDE SEQUENCE [LARGE SCALE GENOMIC DNA]</scope>
    <source>
        <strain evidence="3 4">DSM 101953</strain>
    </source>
</reference>
<feature type="domain" description="SLH" evidence="2">
    <location>
        <begin position="44"/>
        <end position="102"/>
    </location>
</feature>
<feature type="region of interest" description="Disordered" evidence="1">
    <location>
        <begin position="448"/>
        <end position="517"/>
    </location>
</feature>
<gene>
    <name evidence="3" type="ORF">J2Z70_005496</name>
</gene>
<organism evidence="3 4">
    <name type="scientific">Paenibacillus silagei</name>
    <dbReference type="NCBI Taxonomy" id="1670801"/>
    <lineage>
        <taxon>Bacteria</taxon>
        <taxon>Bacillati</taxon>
        <taxon>Bacillota</taxon>
        <taxon>Bacilli</taxon>
        <taxon>Bacillales</taxon>
        <taxon>Paenibacillaceae</taxon>
        <taxon>Paenibacillus</taxon>
    </lineage>
</organism>
<feature type="compositionally biased region" description="Gly residues" evidence="1">
    <location>
        <begin position="473"/>
        <end position="494"/>
    </location>
</feature>
<dbReference type="EMBL" id="JAGGLV010000025">
    <property type="protein sequence ID" value="MBP2115309.1"/>
    <property type="molecule type" value="Genomic_DNA"/>
</dbReference>
<evidence type="ECO:0000259" key="2">
    <source>
        <dbReference type="PROSITE" id="PS51272"/>
    </source>
</evidence>
<dbReference type="Proteomes" id="UP000773462">
    <property type="component" value="Unassembled WGS sequence"/>
</dbReference>
<name>A0ABS4NZ13_9BACL</name>
<dbReference type="PROSITE" id="PS51272">
    <property type="entry name" value="SLH"/>
    <property type="match status" value="3"/>
</dbReference>
<accession>A0ABS4NZ13</accession>
<dbReference type="InterPro" id="IPR051465">
    <property type="entry name" value="Cell_Envelope_Struct_Comp"/>
</dbReference>
<evidence type="ECO:0000256" key="1">
    <source>
        <dbReference type="SAM" id="MobiDB-lite"/>
    </source>
</evidence>
<feature type="domain" description="SLH" evidence="2">
    <location>
        <begin position="167"/>
        <end position="230"/>
    </location>
</feature>
<dbReference type="Pfam" id="PF00395">
    <property type="entry name" value="SLH"/>
    <property type="match status" value="3"/>
</dbReference>
<feature type="compositionally biased region" description="Low complexity" evidence="1">
    <location>
        <begin position="463"/>
        <end position="472"/>
    </location>
</feature>
<dbReference type="PANTHER" id="PTHR43308">
    <property type="entry name" value="OUTER MEMBRANE PROTEIN ALPHA-RELATED"/>
    <property type="match status" value="1"/>
</dbReference>
<dbReference type="PANTHER" id="PTHR43308:SF5">
    <property type="entry name" value="S-LAYER PROTEIN _ PEPTIDOGLYCAN ENDO-BETA-N-ACETYLGLUCOSAMINIDASE"/>
    <property type="match status" value="1"/>
</dbReference>
<feature type="compositionally biased region" description="Pro residues" evidence="1">
    <location>
        <begin position="497"/>
        <end position="517"/>
    </location>
</feature>
<comment type="caution">
    <text evidence="3">The sequence shown here is derived from an EMBL/GenBank/DDBJ whole genome shotgun (WGS) entry which is preliminary data.</text>
</comment>
<evidence type="ECO:0000313" key="4">
    <source>
        <dbReference type="Proteomes" id="UP000773462"/>
    </source>
</evidence>
<protein>
    <recommendedName>
        <fullName evidence="2">SLH domain-containing protein</fullName>
    </recommendedName>
</protein>
<dbReference type="InterPro" id="IPR001119">
    <property type="entry name" value="SLH_dom"/>
</dbReference>
<feature type="domain" description="SLH" evidence="2">
    <location>
        <begin position="103"/>
        <end position="166"/>
    </location>
</feature>
<keyword evidence="4" id="KW-1185">Reference proteome</keyword>
<evidence type="ECO:0000313" key="3">
    <source>
        <dbReference type="EMBL" id="MBP2115309.1"/>
    </source>
</evidence>
<dbReference type="RefSeq" id="WP_209878292.1">
    <property type="nucleotide sequence ID" value="NZ_JAGGLV010000025.1"/>
</dbReference>
<sequence>MKNHRAKQRIRLLLHWLLIVSLIAGLWSPGLWQTGQAEAAAVNGTASAASDINGHWAKPQLSDWIGGGYIKGFQDGSFRPDQTISRIEFVALVNRLFAYQGTGKISFKDVPSAAWFVSQVQAAVQAGYVTGFPDGTFQPDKPLARVEAAVMLAKLTPVLMKDGEDPLKVFKDAGSIPGYGRDALGAVLSAGYMKGFPDGTIAASRQLTRAEAVVLLDRLKQQSGSHAEGGIIAPAKTLETGGTYGPATGSFTVAGDLTLNSPGITLRNVQIQGNLLIGSKVGDGEIYLEQVTVQGSTDIQGGGAHSVHINHSQLGVVTVDRADGLVRVVVGGTTIIRQLNVQSDAKLESEQSGTASGGIDGVVISGAGEVTLSGDFSSVEIKSNVKVVVTSGTIGRLSVAGGVSASSITLNEGVKVSDLELHGTASVSGAGEIVKALVDAPKVVFERSPGSVETTTRGEYTVTAPAASTAPAGAGGAGGTGGGSGGGGGGGGGSNPTHPPSPTSTPSPTPQPTLPPAEQPLEVAVTAALGTPSGFMLSFSKPVANLTAAELSLKDAAGQAIEISFIGSLNGGSSYRVAAVLKEGETYSITLSKVGYAFGAPVTLVIPVTTPEDIRVATAVQNISVAGLEVQFDQPVADLPLSGFTLKRSGTGEAVAIQEAAAHNGGSSYQLTAALQEGATYLLSVTKAGYHFGGVVSVFVPVTDPVVIPVSAEVYGITETGFEVSLNPPVAGLTPAHFALTAGDGSSIPVDGAASAEDGGVYTITAGLVPGSTYTLSMERSGYSFGTALEVTVPAVGKVKVEPSIGTVRTYGFVLSMDKTVPEIDSLSLVLENAAGGQVSIDMLSTVVPGQQYEVWASLDPKDSYTLSLDMDGYEFTEPAALAVRAEEVPSSAGWVTHSGFELQFAQGTPDFSAGDMTLQAPGGGAVAVDEVQLGLDRKSAVIAADLPAAGSYAYHVNLYDGRFIQGTVVVPETVEISKYTTFDGYPGAYSGLTVHFGRAVPGLTVSAFELKNSNGGAVVLDSAGSSDGGRTYKLLTTQINAGGPFVLGITAPGYSFGKPALLVNATLNVWGAGRKPTQFMAGLNPRVPDLTAEHFRATDLAGHEVAITGVTWDNQQRIYIVAFDGEGGQSYYVSVQADGYDFGAPKKIYVYAQNTAVDPTYGGFTLVMSPAMKINMQYGFKLTRAFEGTEVPIQKVVMNDPEGGSYQFSAALTPGYYSLALDADVDPNVVSFAVPLIATVSVDEIENSGLLAKLDYAVDGLDAGNFVMLNNDTGDPVVISSATTADQGASYRLSAHLAGGSYTLKLTGHLPEAGVNFKVAATTDAGTTSVSKITSAGFELSFANPVPGLLPGDLTITDAQNNKLNGVTLTTSDNGGTYHVRVTLAENADYTIVLKKGYILFDSPVTFHVNKWIAASIADVTKDGQFTLKFAPAFPEIENYLGLSLTDEAGTLYYPNLFESADGGASYQLRVPGNQLKPGMAYMVKLDKDEFSMNPVSFRLPPTLTVMEATTAGVKVQLDAPVPGLAQRHFVIRNAAGDSIALTSAATADAGAHYTLAGTFAGGQTYTVQYKPDVTYQVNEPVAFPISKIITAALSNITVLGFKLQFSSKVAGLTPQQVILRDPSGNPIPVNEYSLKTTDQGLSYQVTLNAVAAGKGYTLDLAREDFRLASPVSFDISASAALRLVGTVLNKIVVSVSPNLPDMTEEHFALYDSKGRKIAITVTSQGPASAMYNIEGKFDAFETYTLQAKYPGYLFGAPLTVGFQVGVYAIIHGQSRSGFKLVLSSEVPGLSAADITVTDKEGNIAAVQSLQASTAPGSYNVLVPLAGGKTYTVKIAAKAPYVFDSIDPFTLNAASATVDQLSVTGFKLSLSSPLSLDPGNVSLTDDQGQTVNLRSVITRDAGRSYEISVYLKAGVQYKLGLHVAGYDLGTELPLSIQAVAAAFEGMETGNNQAFTVRFDQAMPSLLPGDLNIKQGDNATVYHPMKISTADGGFTYKVEASFWGTERYSLRIVKHGYDFGTPIFIDVPAMISAAVLRAGADYVEIGLNPGVFGMSAADFTVKDSTGQVLPVSSAVTDDHGLTYRLKAAFAGGQTYTIALQQTGHDFGEVLSATLPSVIASEVGPVNGQGVSVLLNPAVGGLKAGSFKLVNASGQSTPVTAVKELNGGAGYVLSANLADGAVYTLTVAGTGYDFGAALTVKVPVQVALSYDKIQNDGLTVKLDPAIPGLSAASFILKDAEGNQSVVSTATTADGGATYDVRAALQDRATYSLNIAAAGYDFGAVLPFTVLQPVAKSIEALSKNGFTLRLQAAVPNLKVSHMILKDSNGEAVALDSLVTADGGLTYQAAAKLTEGAAYRLALTAQGYDFGPSVHLDVLPMLQLTASNITAAGFSLNLSKAVPNLSLSSVRLSGPGGQNITLTASSFYDANPGTADAGKIYLVRVPIAAGQTYMLMVQDPSHPVEGPLEVVLPVEVTSQVTRADAGGISVLLGRKGIDVQPEDVELLTAAGDRIKVTGIAAGTDAGTYIIQTQLAEGSTYSLTLKKAGYDFGAAVKVYVAYHVTSSLTGVNENGFIISFSTPVQGVQFSLQDAGNNPVTLGPVSTADFGQTYKVAANLAYNKEFKLRLDAAGYDLGAELTVNNVSTPPLLMDATSSENGTQVILTFDKQLASVISSGSFSVKIDGQWQSSVTAALGADPAQILLSWNSSGRVIGSASTVSVAYTGVNRVKAVNQTFLAVFDELPVANVATLLGFVSSYAYKNDAAYPAQILHKQYGKTALETAELLRDGGFKAANLYRAVLIEYGMIRSELTPILYAMNADASALYDAYNSLKPATAAYDGLITGELLSAGYSASEIGPVLQRFDLSSKGILGYLKRYNVSVTEAAKVLKGNWNETSGNTVQLLRLTGYDSLGIAGAVQSAYGLSHAQAVSAMAEGKQPATESAAVIKELYSGDAVTSATWLSQAGYSAADVSKAIAEQYSFAGAAEMLRAFMGAGFPAAYTYSLLRREYSQQDAATELLNAKVSAREVAEAVKAAGDGASVIISALMAKHYEVQEIAIIVNDLWVSAGVTLSEVLAQFSASGYQASAQAALLREQFGAELPAAIAALSPGLTQSQREHILKYLLDGGYDPVQLADYYLKQGSHPYELFRQFRLAGKTPVQSLQTMYDAYRQAGTALTLSGAMDLFYHDYNNRYEAADVLTALRTVFSQDADEEADATAIAAAMSNSRLWDKVEIAGPLIRQMGLTMQDWVELERTEAFSRFGCACDVRTVVKDTQYLFAGATLPDITVAMSLSSRYTLNMIVEGTINLYPTGGVRAKGMPYLISALKNAGYSFEEVAAEFDSQGWSEWVAAFSTYGIAANDVTAYLVTKGLTMSQVIDRLAPYPLKDRALVLREAYGLDSAAAMALLLQQTDEDQEDIGRAAAWAYGSDPISLWIQTLRAQGATAASVINTLAARYPAYWQSDKVGPALIQGGFSQDEVMRGLLIHAGVRGNLQATLALLQSLYSQQQITIAQLLSAAKLVSPEDGLEFLQKGGYKLPDMARALKDYYGLTAGEAAKLLTAAYPNDQSLILSGLASVYGQTLGSTIAEALQEQGITEVSAAVEYLWNAGFAPRDIASSAKDAFHQDAGQTALLFVQKNILADRNVLVTTLAAVYGQSVEQVIHALLVRQGTPSFEEAIAFVFQARFSLANSIRLAKTEYGLSAGTALQLLTDSRLYRQEDILAGVTDIYRTSQRESIVDSLAASGLVTLESAVSFLRNMKFDLNGIVRVGKEHYRLTAGETAAALTVEGSYGDEDIQNSVSYVYGQNLTQTRLDTLNALGITVFADAVPELRSAGFALADLVLAGKTHYKLSAGETTYSLLQSGGYPVADILAAVAEYYGKPVNESVEELLNRSGIASIQDAAPYLRSLGYTLQDVIEVSKSYYGNSLQATRDALLSLQLEDASIIEWTVRQVYGTAVEEGNTAATPQSILQEAGITGEPAAIAYLWTAGYPLQDIVKMLKEYNGQSAAAAAALLIADGSFSASAVLSSISAIYGTTYDAATMEFFRAQDIFTDAPQAAQVLSTSGYRMAYIAELLKKSYGKTEAEAKVLLNGLGIYTADAVQKTVAEVYFAVGTSSGTLQQLLDLYGITGAEAAVSLLYKQGTAIQDILQYLKDAYNLGADEATALLAVHVKGPELGLAVTTVYYSSTNIGYLAKLIPATSMGSPGTVANYMKAKFSDTDIVLALKVMFNLDALGVLDAITNAVMPAERVRAAVTEVFGADPLYAYLKRMKSRAASANDVAAELYLRGLLELAPSSYLVDTLRSLGYDNASILKMRYNYFNEARKNAGTEEEQGTQLVQLGVNTPAAIVQYLRKWSLAPYKVLKIVRAGLPNAPIAEIALAMREQGYDGEAIMGGLDIIGEGGDSIAAILRKLGLPVVRALVFLGKSWSVDEQLQWLIRNGYTPSEYIAYRNVQTDNTIAILRQQLGLSAIDVAKLLNKYKGSMSHYSLAKALYDGGFTQVSEVAGALISINYQPVWLLGLLVGIGGWTMDDIAQGMLDSGLISLVDLGTAIQMATGGVLKETYRILKKVSTAKQREFYDSLDSLERKLLDNNEIAMIVVVSAMRNGRISISDATNQLKVTEGIEPEDALKVLIVSGANVLDSAGAVWDVYRDYIGAKIVLKMFEKAAGQYISDFKNYYTLVMTLSKIIYKVSK</sequence>
<proteinExistence type="predicted"/>